<keyword evidence="3 6" id="KW-0285">Flavoprotein</keyword>
<organism evidence="9">
    <name type="scientific">Phaffia rhodozyma</name>
    <name type="common">Yeast</name>
    <name type="synonym">Xanthophyllomyces dendrorhous</name>
    <dbReference type="NCBI Taxonomy" id="264483"/>
    <lineage>
        <taxon>Eukaryota</taxon>
        <taxon>Fungi</taxon>
        <taxon>Dikarya</taxon>
        <taxon>Basidiomycota</taxon>
        <taxon>Agaricomycotina</taxon>
        <taxon>Tremellomycetes</taxon>
        <taxon>Cystofilobasidiales</taxon>
        <taxon>Mrakiaceae</taxon>
        <taxon>Phaffia</taxon>
    </lineage>
</organism>
<evidence type="ECO:0000256" key="2">
    <source>
        <dbReference type="ARBA" id="ARBA00006105"/>
    </source>
</evidence>
<reference evidence="9" key="1">
    <citation type="submission" date="2014-08" db="EMBL/GenBank/DDBJ databases">
        <authorList>
            <person name="Sharma Rahul"/>
            <person name="Thines Marco"/>
        </authorList>
    </citation>
    <scope>NUCLEOTIDE SEQUENCE</scope>
</reference>
<dbReference type="PANTHER" id="PTHR19370">
    <property type="entry name" value="NADH-CYTOCHROME B5 REDUCTASE"/>
    <property type="match status" value="1"/>
</dbReference>
<evidence type="ECO:0000256" key="6">
    <source>
        <dbReference type="PIRSR" id="PIRSR601834-1"/>
    </source>
</evidence>
<proteinExistence type="inferred from homology"/>
<dbReference type="EMBL" id="LN483332">
    <property type="protein sequence ID" value="CED84935.1"/>
    <property type="molecule type" value="Genomic_DNA"/>
</dbReference>
<evidence type="ECO:0000256" key="7">
    <source>
        <dbReference type="SAM" id="MobiDB-lite"/>
    </source>
</evidence>
<evidence type="ECO:0000256" key="3">
    <source>
        <dbReference type="ARBA" id="ARBA00022630"/>
    </source>
</evidence>
<feature type="region of interest" description="Disordered" evidence="7">
    <location>
        <begin position="374"/>
        <end position="394"/>
    </location>
</feature>
<feature type="binding site" evidence="6">
    <location>
        <position position="177"/>
    </location>
    <ligand>
        <name>FAD</name>
        <dbReference type="ChEBI" id="CHEBI:57692"/>
    </ligand>
</feature>
<dbReference type="InterPro" id="IPR001834">
    <property type="entry name" value="CBR-like"/>
</dbReference>
<evidence type="ECO:0000256" key="5">
    <source>
        <dbReference type="ARBA" id="ARBA00023002"/>
    </source>
</evidence>
<feature type="binding site" evidence="6">
    <location>
        <position position="198"/>
    </location>
    <ligand>
        <name>FAD</name>
        <dbReference type="ChEBI" id="CHEBI:57692"/>
    </ligand>
</feature>
<feature type="binding site" evidence="6">
    <location>
        <position position="205"/>
    </location>
    <ligand>
        <name>FAD</name>
        <dbReference type="ChEBI" id="CHEBI:57692"/>
    </ligand>
</feature>
<evidence type="ECO:0000313" key="9">
    <source>
        <dbReference type="EMBL" id="CED84935.1"/>
    </source>
</evidence>
<evidence type="ECO:0000256" key="1">
    <source>
        <dbReference type="ARBA" id="ARBA00001974"/>
    </source>
</evidence>
<dbReference type="InterPro" id="IPR017938">
    <property type="entry name" value="Riboflavin_synthase-like_b-brl"/>
</dbReference>
<feature type="binding site" evidence="6">
    <location>
        <position position="206"/>
    </location>
    <ligand>
        <name>FAD</name>
        <dbReference type="ChEBI" id="CHEBI:57692"/>
    </ligand>
</feature>
<evidence type="ECO:0000256" key="4">
    <source>
        <dbReference type="ARBA" id="ARBA00022827"/>
    </source>
</evidence>
<dbReference type="SUPFAM" id="SSF52343">
    <property type="entry name" value="Ferredoxin reductase-like, C-terminal NADP-linked domain"/>
    <property type="match status" value="1"/>
</dbReference>
<keyword evidence="5" id="KW-0560">Oxidoreductase</keyword>
<sequence>MFATRLARPSTAALLANSSKSTIFTSRHLSISRPCRQFDPTEQTTRQRLVSLFKITKFNPSVKPVIGPDGETDASRNGLRTLFYGCVALAFVTYGVFKPAHSPLLDQDKYKAFPVEWVEVLDRDETGSTGLKDGTYKVLTMRLPDNHPKVLGNLETNEEGIYHIMIKDSSLQIERPYTIFSPPEHVDGLPTQLSILVKREPQGEVSRFIHSLKRFSWIEARGPFPTQVEVVRPSVIEQDPNIDQLKGWSLQGWDRVLMISGGTGITPFTQLLHTLSPPRLPYNPLKPQPPPPDLPTITLVHTSNALTLSLLEDYLPEPSLLPARLELADLSPSRFGEKDLGQILIPGHASIQSTVTAAKEEGESFWASLFGKPSTVSTPDTQSLDTASSSGRPTALEKGKKTLILVSGPDGMIESVSGRRGAALGGVLGQLGLTGEDGFEIRRFWNSQLPVAVQANVVPRGSVQNVQVLPAFGRS</sequence>
<feature type="binding site" evidence="6">
    <location>
        <position position="175"/>
    </location>
    <ligand>
        <name>FAD</name>
        <dbReference type="ChEBI" id="CHEBI:57692"/>
    </ligand>
</feature>
<dbReference type="GO" id="GO:0016491">
    <property type="term" value="F:oxidoreductase activity"/>
    <property type="evidence" value="ECO:0007669"/>
    <property type="project" value="UniProtKB-KW"/>
</dbReference>
<feature type="binding site" evidence="6">
    <location>
        <position position="176"/>
    </location>
    <ligand>
        <name>FAD</name>
        <dbReference type="ChEBI" id="CHEBI:57692"/>
    </ligand>
</feature>
<feature type="compositionally biased region" description="Polar residues" evidence="7">
    <location>
        <begin position="374"/>
        <end position="392"/>
    </location>
</feature>
<dbReference type="Gene3D" id="3.40.50.80">
    <property type="entry name" value="Nucleotide-binding domain of ferredoxin-NADP reductase (FNR) module"/>
    <property type="match status" value="1"/>
</dbReference>
<dbReference type="PROSITE" id="PS51384">
    <property type="entry name" value="FAD_FR"/>
    <property type="match status" value="1"/>
</dbReference>
<comment type="similarity">
    <text evidence="2">Belongs to the flavoprotein pyridine nucleotide cytochrome reductase family.</text>
</comment>
<feature type="binding site" evidence="6">
    <location>
        <position position="266"/>
    </location>
    <ligand>
        <name>FAD</name>
        <dbReference type="ChEBI" id="CHEBI:57692"/>
    </ligand>
</feature>
<dbReference type="InterPro" id="IPR039261">
    <property type="entry name" value="FNR_nucleotide-bd"/>
</dbReference>
<feature type="domain" description="FAD-binding FR-type" evidence="8">
    <location>
        <begin position="108"/>
        <end position="230"/>
    </location>
</feature>
<feature type="binding site" evidence="6">
    <location>
        <position position="196"/>
    </location>
    <ligand>
        <name>FAD</name>
        <dbReference type="ChEBI" id="CHEBI:57692"/>
    </ligand>
</feature>
<protein>
    <submittedName>
        <fullName evidence="9">NADH-cytochrome b-5 reductase</fullName>
    </submittedName>
</protein>
<comment type="cofactor">
    <cofactor evidence="1 6">
        <name>FAD</name>
        <dbReference type="ChEBI" id="CHEBI:57692"/>
    </cofactor>
</comment>
<accession>A0A0F7SWF9</accession>
<dbReference type="AlphaFoldDB" id="A0A0F7SWF9"/>
<name>A0A0F7SWF9_PHARH</name>
<dbReference type="Gene3D" id="2.40.30.10">
    <property type="entry name" value="Translation factors"/>
    <property type="match status" value="1"/>
</dbReference>
<dbReference type="PANTHER" id="PTHR19370:SF184">
    <property type="entry name" value="NADH-CYTOCHROME B5 REDUCTASE-LIKE"/>
    <property type="match status" value="1"/>
</dbReference>
<dbReference type="InterPro" id="IPR017927">
    <property type="entry name" value="FAD-bd_FR_type"/>
</dbReference>
<keyword evidence="4 6" id="KW-0274">FAD</keyword>
<dbReference type="SUPFAM" id="SSF63380">
    <property type="entry name" value="Riboflavin synthase domain-like"/>
    <property type="match status" value="1"/>
</dbReference>
<evidence type="ECO:0000259" key="8">
    <source>
        <dbReference type="PROSITE" id="PS51384"/>
    </source>
</evidence>